<name>A0A7X8SQA7_9BACT</name>
<dbReference type="EMBL" id="JABAIL010000012">
    <property type="protein sequence ID" value="NLR94436.1"/>
    <property type="molecule type" value="Genomic_DNA"/>
</dbReference>
<organism evidence="2 3">
    <name type="scientific">Flammeovirga agarivorans</name>
    <dbReference type="NCBI Taxonomy" id="2726742"/>
    <lineage>
        <taxon>Bacteria</taxon>
        <taxon>Pseudomonadati</taxon>
        <taxon>Bacteroidota</taxon>
        <taxon>Cytophagia</taxon>
        <taxon>Cytophagales</taxon>
        <taxon>Flammeovirgaceae</taxon>
        <taxon>Flammeovirga</taxon>
    </lineage>
</organism>
<reference evidence="2 3" key="1">
    <citation type="submission" date="2020-04" db="EMBL/GenBank/DDBJ databases">
        <title>Flammeovirga sp. SR4, a novel species isolated from seawater.</title>
        <authorList>
            <person name="Wang X."/>
        </authorList>
    </citation>
    <scope>NUCLEOTIDE SEQUENCE [LARGE SCALE GENOMIC DNA]</scope>
    <source>
        <strain evidence="2 3">SR4</strain>
    </source>
</reference>
<proteinExistence type="predicted"/>
<dbReference type="RefSeq" id="WP_168885147.1">
    <property type="nucleotide sequence ID" value="NZ_JABAIL010000012.1"/>
</dbReference>
<evidence type="ECO:0008006" key="4">
    <source>
        <dbReference type="Google" id="ProtNLM"/>
    </source>
</evidence>
<keyword evidence="3" id="KW-1185">Reference proteome</keyword>
<evidence type="ECO:0000313" key="2">
    <source>
        <dbReference type="EMBL" id="NLR94436.1"/>
    </source>
</evidence>
<feature type="chain" id="PRO_5031306921" description="Lipoprotein" evidence="1">
    <location>
        <begin position="19"/>
        <end position="74"/>
    </location>
</feature>
<evidence type="ECO:0000256" key="1">
    <source>
        <dbReference type="SAM" id="SignalP"/>
    </source>
</evidence>
<comment type="caution">
    <text evidence="2">The sequence shown here is derived from an EMBL/GenBank/DDBJ whole genome shotgun (WGS) entry which is preliminary data.</text>
</comment>
<dbReference type="AlphaFoldDB" id="A0A7X8SQA7"/>
<keyword evidence="1" id="KW-0732">Signal</keyword>
<evidence type="ECO:0000313" key="3">
    <source>
        <dbReference type="Proteomes" id="UP000585050"/>
    </source>
</evidence>
<protein>
    <recommendedName>
        <fullName evidence="4">Lipoprotein</fullName>
    </recommendedName>
</protein>
<gene>
    <name evidence="2" type="ORF">HGP29_24745</name>
</gene>
<sequence>MKKIIVVLLLTIPFVSCTYEEDNSLYCDWVKVITPAGETRVPNYGYSEGDIISTPIGQGTVVGCTHAGSTPGAV</sequence>
<accession>A0A7X8SQA7</accession>
<dbReference type="Proteomes" id="UP000585050">
    <property type="component" value="Unassembled WGS sequence"/>
</dbReference>
<feature type="signal peptide" evidence="1">
    <location>
        <begin position="1"/>
        <end position="18"/>
    </location>
</feature>